<organism evidence="1 2">
    <name type="scientific">Candidatus Amesbacteria bacterium GW2011_GWA2_42_12</name>
    <dbReference type="NCBI Taxonomy" id="1618356"/>
    <lineage>
        <taxon>Bacteria</taxon>
        <taxon>Candidatus Amesiibacteriota</taxon>
    </lineage>
</organism>
<protein>
    <submittedName>
        <fullName evidence="1">Uncharacterized protein</fullName>
    </submittedName>
</protein>
<dbReference type="Proteomes" id="UP000034160">
    <property type="component" value="Unassembled WGS sequence"/>
</dbReference>
<evidence type="ECO:0000313" key="1">
    <source>
        <dbReference type="EMBL" id="KKS31678.1"/>
    </source>
</evidence>
<dbReference type="AlphaFoldDB" id="A0A0G1B2E4"/>
<gene>
    <name evidence="1" type="ORF">UU93_C0015G0017</name>
</gene>
<comment type="caution">
    <text evidence="1">The sequence shown here is derived from an EMBL/GenBank/DDBJ whole genome shotgun (WGS) entry which is preliminary data.</text>
</comment>
<reference evidence="1 2" key="1">
    <citation type="journal article" date="2015" name="Nature">
        <title>rRNA introns, odd ribosomes, and small enigmatic genomes across a large radiation of phyla.</title>
        <authorList>
            <person name="Brown C.T."/>
            <person name="Hug L.A."/>
            <person name="Thomas B.C."/>
            <person name="Sharon I."/>
            <person name="Castelle C.J."/>
            <person name="Singh A."/>
            <person name="Wilkins M.J."/>
            <person name="Williams K.H."/>
            <person name="Banfield J.F."/>
        </authorList>
    </citation>
    <scope>NUCLEOTIDE SEQUENCE [LARGE SCALE GENOMIC DNA]</scope>
</reference>
<proteinExistence type="predicted"/>
<accession>A0A0G1B2E4</accession>
<sequence length="82" mass="9028">MSLPTVSKETSVSVAQGIASDSLFLKNFYENLKNKNPQIVLMVAELMKITGDNKTVLITAAAVYKMLESQVEADDLKKGFLF</sequence>
<dbReference type="EMBL" id="LCCN01000015">
    <property type="protein sequence ID" value="KKS31678.1"/>
    <property type="molecule type" value="Genomic_DNA"/>
</dbReference>
<name>A0A0G1B2E4_9BACT</name>
<evidence type="ECO:0000313" key="2">
    <source>
        <dbReference type="Proteomes" id="UP000034160"/>
    </source>
</evidence>